<evidence type="ECO:0000256" key="1">
    <source>
        <dbReference type="SAM" id="MobiDB-lite"/>
    </source>
</evidence>
<dbReference type="VEuPathDB" id="FungiDB:H310_05492"/>
<dbReference type="EMBL" id="KI913960">
    <property type="protein sequence ID" value="ETW03064.1"/>
    <property type="molecule type" value="Genomic_DNA"/>
</dbReference>
<proteinExistence type="predicted"/>
<organism evidence="2">
    <name type="scientific">Aphanomyces invadans</name>
    <dbReference type="NCBI Taxonomy" id="157072"/>
    <lineage>
        <taxon>Eukaryota</taxon>
        <taxon>Sar</taxon>
        <taxon>Stramenopiles</taxon>
        <taxon>Oomycota</taxon>
        <taxon>Saprolegniomycetes</taxon>
        <taxon>Saprolegniales</taxon>
        <taxon>Verrucalvaceae</taxon>
        <taxon>Aphanomyces</taxon>
    </lineage>
</organism>
<protein>
    <submittedName>
        <fullName evidence="2">Uncharacterized protein</fullName>
    </submittedName>
</protein>
<dbReference type="OrthoDB" id="79648at2759"/>
<dbReference type="EMBL" id="KI913960">
    <property type="protein sequence ID" value="ETW03063.1"/>
    <property type="molecule type" value="Genomic_DNA"/>
</dbReference>
<dbReference type="RefSeq" id="XP_008868448.1">
    <property type="nucleotide sequence ID" value="XM_008870226.1"/>
</dbReference>
<dbReference type="AlphaFoldDB" id="A0A024UBQ7"/>
<accession>A0A024UBQ7</accession>
<evidence type="ECO:0000313" key="2">
    <source>
        <dbReference type="EMBL" id="ETW03063.1"/>
    </source>
</evidence>
<feature type="region of interest" description="Disordered" evidence="1">
    <location>
        <begin position="37"/>
        <end position="58"/>
    </location>
</feature>
<reference evidence="2" key="1">
    <citation type="submission" date="2013-12" db="EMBL/GenBank/DDBJ databases">
        <title>The Genome Sequence of Aphanomyces invadans NJM9701.</title>
        <authorList>
            <consortium name="The Broad Institute Genomics Platform"/>
            <person name="Russ C."/>
            <person name="Tyler B."/>
            <person name="van West P."/>
            <person name="Dieguez-Uribeondo J."/>
            <person name="Young S.K."/>
            <person name="Zeng Q."/>
            <person name="Gargeya S."/>
            <person name="Fitzgerald M."/>
            <person name="Abouelleil A."/>
            <person name="Alvarado L."/>
            <person name="Chapman S.B."/>
            <person name="Gainer-Dewar J."/>
            <person name="Goldberg J."/>
            <person name="Griggs A."/>
            <person name="Gujja S."/>
            <person name="Hansen M."/>
            <person name="Howarth C."/>
            <person name="Imamovic A."/>
            <person name="Ireland A."/>
            <person name="Larimer J."/>
            <person name="McCowan C."/>
            <person name="Murphy C."/>
            <person name="Pearson M."/>
            <person name="Poon T.W."/>
            <person name="Priest M."/>
            <person name="Roberts A."/>
            <person name="Saif S."/>
            <person name="Shea T."/>
            <person name="Sykes S."/>
            <person name="Wortman J."/>
            <person name="Nusbaum C."/>
            <person name="Birren B."/>
        </authorList>
    </citation>
    <scope>NUCLEOTIDE SEQUENCE [LARGE SCALE GENOMIC DNA]</scope>
    <source>
        <strain evidence="2">NJM9701</strain>
    </source>
</reference>
<gene>
    <name evidence="2" type="ORF">H310_05492</name>
</gene>
<dbReference type="RefSeq" id="XP_008868447.1">
    <property type="nucleotide sequence ID" value="XM_008870225.1"/>
</dbReference>
<dbReference type="GeneID" id="20082542"/>
<feature type="compositionally biased region" description="Basic and acidic residues" evidence="1">
    <location>
        <begin position="49"/>
        <end position="58"/>
    </location>
</feature>
<sequence>MLINMVNWLPSKEIDSVAYSAREILADARDIDAAEYDPSTRKRLHNRQRLRDARRREKDEMRTLQHQVHQLAQHLLGQSKPLPWHEVARALEIDAVASQEQNRTLKQQLCRVQNVVAMLLSWGSIEVGFPSSIALLPSGGWKESALLGFDGDARITSIKWLTERMYHNIEAALTQCSNVVGSTSSLIECTDSMVYMAARIHRVVPAPLATVPATFCRIYMALQRKEPLDASLLHESFGTSIALLDAGNGDPMELCRVFSETDRSILVSTYVAHDDMRPQFETNGSTMHGWIVNQQLNDTFTRVREFWLIGYPLPTSHEEYARELGVDVGTVAIMTDSARLDAFVAGLHRSFDAMMVGCDDNFRRRLAHAMT</sequence>
<name>A0A024UBQ7_9STRA</name>